<dbReference type="AlphaFoldDB" id="A0AAV3XHQ7"/>
<evidence type="ECO:0000256" key="1">
    <source>
        <dbReference type="SAM" id="MobiDB-lite"/>
    </source>
</evidence>
<feature type="region of interest" description="Disordered" evidence="1">
    <location>
        <begin position="512"/>
        <end position="551"/>
    </location>
</feature>
<organism evidence="2 3">
    <name type="scientific">Microseira wollei NIES-4236</name>
    <dbReference type="NCBI Taxonomy" id="2530354"/>
    <lineage>
        <taxon>Bacteria</taxon>
        <taxon>Bacillati</taxon>
        <taxon>Cyanobacteriota</taxon>
        <taxon>Cyanophyceae</taxon>
        <taxon>Oscillatoriophycideae</taxon>
        <taxon>Aerosakkonematales</taxon>
        <taxon>Aerosakkonemataceae</taxon>
        <taxon>Microseira</taxon>
    </lineage>
</organism>
<feature type="region of interest" description="Disordered" evidence="1">
    <location>
        <begin position="129"/>
        <end position="151"/>
    </location>
</feature>
<dbReference type="EMBL" id="BLAY01000122">
    <property type="protein sequence ID" value="GET41435.1"/>
    <property type="molecule type" value="Genomic_DNA"/>
</dbReference>
<evidence type="ECO:0000313" key="3">
    <source>
        <dbReference type="Proteomes" id="UP001050975"/>
    </source>
</evidence>
<feature type="compositionally biased region" description="Basic and acidic residues" evidence="1">
    <location>
        <begin position="392"/>
        <end position="403"/>
    </location>
</feature>
<dbReference type="RefSeq" id="WP_226587744.1">
    <property type="nucleotide sequence ID" value="NZ_BLAY01000122.1"/>
</dbReference>
<keyword evidence="3" id="KW-1185">Reference proteome</keyword>
<reference evidence="2" key="1">
    <citation type="submission" date="2019-10" db="EMBL/GenBank/DDBJ databases">
        <title>Draft genome sequece of Microseira wollei NIES-4236.</title>
        <authorList>
            <person name="Yamaguchi H."/>
            <person name="Suzuki S."/>
            <person name="Kawachi M."/>
        </authorList>
    </citation>
    <scope>NUCLEOTIDE SEQUENCE</scope>
    <source>
        <strain evidence="2">NIES-4236</strain>
    </source>
</reference>
<accession>A0AAV3XHQ7</accession>
<feature type="region of interest" description="Disordered" evidence="1">
    <location>
        <begin position="337"/>
        <end position="410"/>
    </location>
</feature>
<feature type="compositionally biased region" description="Low complexity" evidence="1">
    <location>
        <begin position="176"/>
        <end position="188"/>
    </location>
</feature>
<proteinExistence type="predicted"/>
<gene>
    <name evidence="2" type="ORF">MiSe_62470</name>
</gene>
<dbReference type="Proteomes" id="UP001050975">
    <property type="component" value="Unassembled WGS sequence"/>
</dbReference>
<comment type="caution">
    <text evidence="2">The sequence shown here is derived from an EMBL/GenBank/DDBJ whole genome shotgun (WGS) entry which is preliminary data.</text>
</comment>
<protein>
    <submittedName>
        <fullName evidence="2">Uncharacterized protein</fullName>
    </submittedName>
</protein>
<sequence>METWEFLLQRQGEATWHTLAPQAMVEIQQGRYRLAVRSSYTDTEVDVRITHDSTYEDPPKRRMQKHARSTNADGLMVVIPFNYLKPGSWEFRCRPDLITDLMGNTWQHTLQIQVLPDSAPQAQQVRVGAGEQVSGGGGSVIKQTKRGSLDAENSSNISDAIRAAAQAAANAQEVVVSDTTTSESTTSPEARESPQIPTQVEIALDNDTYVARQDGVLTVSGQVESAAAVGQPIPGTELQIYLRDPQNSQVVAERQQMLPAGNLPVRFTCKVNIPPQVNTRLILGEIALKVAGETPAPQVLTTASFTVTADVTALLSAIANNSATNLFDIAPDAPAAPIDPLDTPKEVPTIQFEPSDGVPIPPLLNKSTLRQKPRQPLELPTFPSRYPPKPKPKPEPVSTKEEQDQAEDTTEADISLDAFGESELAVDLSAESNNGTTPAESDEHPSIPETSSIVHIRPQERLFSRLEALATDEELSDWLKAAPSLDPLTIDLDSLFDIHPEPDAHLTAGEFVVDDEPIKPRRKKGEQKPKPDFDPVPEDEPIPTPKLEVFPNGELTSGQKVRVRVTLAYGLPRLGVKLWIVDRQTRSLLEEPRLLGDFAPNGWGQVEAISQVTVPFGCLEMRFEAIATEIQTKRESHKVTIDRTVLPPDLPTIPLDEFDL</sequence>
<feature type="region of interest" description="Disordered" evidence="1">
    <location>
        <begin position="431"/>
        <end position="455"/>
    </location>
</feature>
<name>A0AAV3XHQ7_9CYAN</name>
<feature type="region of interest" description="Disordered" evidence="1">
    <location>
        <begin position="176"/>
        <end position="197"/>
    </location>
</feature>
<evidence type="ECO:0000313" key="2">
    <source>
        <dbReference type="EMBL" id="GET41435.1"/>
    </source>
</evidence>